<protein>
    <submittedName>
        <fullName evidence="1">Uncharacterized protein</fullName>
    </submittedName>
</protein>
<dbReference type="EMBL" id="MN740854">
    <property type="protein sequence ID" value="QHU15242.1"/>
    <property type="molecule type" value="Genomic_DNA"/>
</dbReference>
<organism evidence="1">
    <name type="scientific">viral metagenome</name>
    <dbReference type="NCBI Taxonomy" id="1070528"/>
    <lineage>
        <taxon>unclassified sequences</taxon>
        <taxon>metagenomes</taxon>
        <taxon>organismal metagenomes</taxon>
    </lineage>
</organism>
<evidence type="ECO:0000313" key="1">
    <source>
        <dbReference type="EMBL" id="QHU15242.1"/>
    </source>
</evidence>
<proteinExistence type="predicted"/>
<sequence length="558" mass="60048">MVGFEVISATDADTVPVNADFVLKNEGVYELYTHERKKIVLKLAGFTEIGRPFRKRDVDEDFKPKPDFDMLNAATPEACAAIASYCAKIAQSKFPNKDCTMYHTKSSMIKVKYSGRDRPQPVFSQVKDDGTQLQIDIAKNAAQVHGQSTHAELFFRPVFMLINDDLICSMRLTLLKFWDPAATPSVPLLPSSTMHSLASGQVTCHGSAVMALSGALTVKVFDKNENGKYGIVVSGFTDDDIAAIQNVSETARAHIEDAAGGAAPDFNCPLKCHDQYGWQLNAGAVVLPAGLEKSCVAEGLGLSARAYNFTGQDGVERAGVSFRVENASGVQESKGEGGGGTAVSYTEIDVAGVTWEPGRSEGTYMPCYMGKPMGALVMQDTDAAHSNISFPPPPEDCHERGAHGAMQKQNGEPPDVFLVPSSEQAAFIAALDESAQTFCQGLYLKHYKKEGQWIAKEPDDDRFKLKIKDAGMTVSTSAGKVSIFELLDEAKTFDASVTVLPRIFAPHMKSASLKKGKKALSGASSSLTLQLTAIAVPDMPPVADAMDNDTLDVFGVKF</sequence>
<name>A0A6C0KB52_9ZZZZ</name>
<dbReference type="AlphaFoldDB" id="A0A6C0KB52"/>
<reference evidence="1" key="1">
    <citation type="journal article" date="2020" name="Nature">
        <title>Giant virus diversity and host interactions through global metagenomics.</title>
        <authorList>
            <person name="Schulz F."/>
            <person name="Roux S."/>
            <person name="Paez-Espino D."/>
            <person name="Jungbluth S."/>
            <person name="Walsh D.A."/>
            <person name="Denef V.J."/>
            <person name="McMahon K.D."/>
            <person name="Konstantinidis K.T."/>
            <person name="Eloe-Fadrosh E.A."/>
            <person name="Kyrpides N.C."/>
            <person name="Woyke T."/>
        </authorList>
    </citation>
    <scope>NUCLEOTIDE SEQUENCE</scope>
    <source>
        <strain evidence="1">GVMAG-S-1103017-68</strain>
    </source>
</reference>
<accession>A0A6C0KB52</accession>